<sequence>MSFLSQARHDKFLDAAWTTITRLENEGCDTQTEEFKQTLMLLQNIFRQCDDLTAQLRTLIKQYEYVQTNTRLKLRASRSKHLKL</sequence>
<protein>
    <submittedName>
        <fullName evidence="1">Uncharacterized protein</fullName>
    </submittedName>
</protein>
<evidence type="ECO:0000313" key="2">
    <source>
        <dbReference type="Proteomes" id="UP000290545"/>
    </source>
</evidence>
<dbReference type="AlphaFoldDB" id="A0A4Q1D5R7"/>
<accession>A0A4Q1D5R7</accession>
<dbReference type="RefSeq" id="WP_129004369.1">
    <property type="nucleotide sequence ID" value="NZ_SDHZ01000002.1"/>
</dbReference>
<comment type="caution">
    <text evidence="1">The sequence shown here is derived from an EMBL/GenBank/DDBJ whole genome shotgun (WGS) entry which is preliminary data.</text>
</comment>
<organism evidence="1 2">
    <name type="scientific">Filimonas effusa</name>
    <dbReference type="NCBI Taxonomy" id="2508721"/>
    <lineage>
        <taxon>Bacteria</taxon>
        <taxon>Pseudomonadati</taxon>
        <taxon>Bacteroidota</taxon>
        <taxon>Chitinophagia</taxon>
        <taxon>Chitinophagales</taxon>
        <taxon>Chitinophagaceae</taxon>
        <taxon>Filimonas</taxon>
    </lineage>
</organism>
<evidence type="ECO:0000313" key="1">
    <source>
        <dbReference type="EMBL" id="RXK83316.1"/>
    </source>
</evidence>
<name>A0A4Q1D5R7_9BACT</name>
<gene>
    <name evidence="1" type="ORF">ESB13_14515</name>
</gene>
<dbReference type="EMBL" id="SDHZ01000002">
    <property type="protein sequence ID" value="RXK83316.1"/>
    <property type="molecule type" value="Genomic_DNA"/>
</dbReference>
<keyword evidence="2" id="KW-1185">Reference proteome</keyword>
<reference evidence="1 2" key="1">
    <citation type="submission" date="2019-01" db="EMBL/GenBank/DDBJ databases">
        <title>Filimonas sp. strain TTM-71.</title>
        <authorList>
            <person name="Chen W.-M."/>
        </authorList>
    </citation>
    <scope>NUCLEOTIDE SEQUENCE [LARGE SCALE GENOMIC DNA]</scope>
    <source>
        <strain evidence="1 2">TTM-71</strain>
    </source>
</reference>
<dbReference type="Proteomes" id="UP000290545">
    <property type="component" value="Unassembled WGS sequence"/>
</dbReference>
<proteinExistence type="predicted"/>